<feature type="compositionally biased region" description="Low complexity" evidence="1">
    <location>
        <begin position="290"/>
        <end position="303"/>
    </location>
</feature>
<sequence>MSSLSKIVAGLLLVAGVALAFVAWRLASAPPRPAVNVAPAPLAVAPAEPVKLYPVVVAREAIAAGSRIDSAKMLTVVQWQAALSGGFADPAPLDGAVTRVDIAVGDPIVPSLLTQGLARQLKAGERAVAIAVDEVVGSGNRIVPGDMVDVFFMIEKSPEVASGQARLLQSQVRVLAYGQATVEGPDEKPALQQGGPGQPARTAVLAVPVDRVNELMLASRAGRLQLALRPVGDDSMPDVALFAPRGTVLPVRADLTPAQRESLLAGPNRAFAGESLVQLDGSTAAALAPAARGPATRAAARPQGAGGGRTVEIIRGDKSEHVRY</sequence>
<evidence type="ECO:0000313" key="4">
    <source>
        <dbReference type="Proteomes" id="UP000239477"/>
    </source>
</evidence>
<dbReference type="Proteomes" id="UP000239477">
    <property type="component" value="Chromosome"/>
</dbReference>
<dbReference type="InterPro" id="IPR013974">
    <property type="entry name" value="SAF"/>
</dbReference>
<dbReference type="RefSeq" id="WP_105239680.1">
    <property type="nucleotide sequence ID" value="NZ_CP023270.1"/>
</dbReference>
<gene>
    <name evidence="3" type="primary">cpaB</name>
    <name evidence="3" type="ORF">CLM73_18465</name>
</gene>
<dbReference type="InterPro" id="IPR017592">
    <property type="entry name" value="Pilus_assmbl_Flp-typ_CpaB"/>
</dbReference>
<proteinExistence type="predicted"/>
<dbReference type="AlphaFoldDB" id="A0A2S0IA56"/>
<dbReference type="InterPro" id="IPR031571">
    <property type="entry name" value="RcpC_dom"/>
</dbReference>
<accession>A0A2S0IA56</accession>
<dbReference type="CDD" id="cd11614">
    <property type="entry name" value="SAF_CpaB_FlgA_like"/>
    <property type="match status" value="1"/>
</dbReference>
<feature type="region of interest" description="Disordered" evidence="1">
    <location>
        <begin position="290"/>
        <end position="310"/>
    </location>
</feature>
<dbReference type="Pfam" id="PF08666">
    <property type="entry name" value="SAF"/>
    <property type="match status" value="1"/>
</dbReference>
<evidence type="ECO:0000313" key="3">
    <source>
        <dbReference type="EMBL" id="AVJ28939.1"/>
    </source>
</evidence>
<dbReference type="NCBIfam" id="TIGR03177">
    <property type="entry name" value="pilus_cpaB"/>
    <property type="match status" value="1"/>
</dbReference>
<protein>
    <submittedName>
        <fullName evidence="3">Flp pilus assembly protein CpaB</fullName>
    </submittedName>
</protein>
<dbReference type="OrthoDB" id="8776995at2"/>
<evidence type="ECO:0000256" key="1">
    <source>
        <dbReference type="SAM" id="MobiDB-lite"/>
    </source>
</evidence>
<dbReference type="SMART" id="SM00858">
    <property type="entry name" value="SAF"/>
    <property type="match status" value="1"/>
</dbReference>
<name>A0A2S0IA56_9BURK</name>
<dbReference type="EMBL" id="CP023270">
    <property type="protein sequence ID" value="AVJ28939.1"/>
    <property type="molecule type" value="Genomic_DNA"/>
</dbReference>
<evidence type="ECO:0000259" key="2">
    <source>
        <dbReference type="SMART" id="SM00858"/>
    </source>
</evidence>
<organism evidence="3 4">
    <name type="scientific">Achromobacter spanius</name>
    <dbReference type="NCBI Taxonomy" id="217203"/>
    <lineage>
        <taxon>Bacteria</taxon>
        <taxon>Pseudomonadati</taxon>
        <taxon>Pseudomonadota</taxon>
        <taxon>Betaproteobacteria</taxon>
        <taxon>Burkholderiales</taxon>
        <taxon>Alcaligenaceae</taxon>
        <taxon>Achromobacter</taxon>
    </lineage>
</organism>
<feature type="domain" description="SAF" evidence="2">
    <location>
        <begin position="53"/>
        <end position="114"/>
    </location>
</feature>
<dbReference type="Pfam" id="PF16976">
    <property type="entry name" value="RcpC"/>
    <property type="match status" value="1"/>
</dbReference>
<keyword evidence="4" id="KW-1185">Reference proteome</keyword>
<reference evidence="3 4" key="1">
    <citation type="submission" date="2017-09" db="EMBL/GenBank/DDBJ databases">
        <title>Genomic, metabolic, and phenotypic characteristics of bacterial isolates from the natural microbiome of the model nematode Caenorhabditis elegans.</title>
        <authorList>
            <person name="Zimmermann J."/>
            <person name="Obeng N."/>
            <person name="Yang W."/>
            <person name="Obeng O."/>
            <person name="Kissoyan K."/>
            <person name="Pees B."/>
            <person name="Dirksen P."/>
            <person name="Hoppner M."/>
            <person name="Franke A."/>
            <person name="Rosenstiel P."/>
            <person name="Leippe M."/>
            <person name="Dierking K."/>
            <person name="Kaleta C."/>
            <person name="Schulenburg H."/>
        </authorList>
    </citation>
    <scope>NUCLEOTIDE SEQUENCE [LARGE SCALE GENOMIC DNA]</scope>
    <source>
        <strain evidence="3 4">MYb73</strain>
    </source>
</reference>